<evidence type="ECO:0000313" key="2">
    <source>
        <dbReference type="Proteomes" id="UP000018458"/>
    </source>
</evidence>
<reference evidence="1 2" key="1">
    <citation type="submission" date="2011-01" db="EMBL/GenBank/DDBJ databases">
        <authorList>
            <person name="Weinstock G."/>
            <person name="Sodergren E."/>
            <person name="Clifton S."/>
            <person name="Fulton L."/>
            <person name="Fulton B."/>
            <person name="Courtney L."/>
            <person name="Fronick C."/>
            <person name="Harrison M."/>
            <person name="Strong C."/>
            <person name="Farmer C."/>
            <person name="Delahaunty K."/>
            <person name="Markovic C."/>
            <person name="Hall O."/>
            <person name="Minx P."/>
            <person name="Tomlinson C."/>
            <person name="Mitreva M."/>
            <person name="Hou S."/>
            <person name="Chen J."/>
            <person name="Wollam A."/>
            <person name="Pepin K.H."/>
            <person name="Johnson M."/>
            <person name="Bhonagiri V."/>
            <person name="Zhang X."/>
            <person name="Suruliraj S."/>
            <person name="Warren W."/>
            <person name="Chinwalla A."/>
            <person name="Mardis E.R."/>
            <person name="Wilson R.K."/>
        </authorList>
    </citation>
    <scope>NUCLEOTIDE SEQUENCE [LARGE SCALE GENOMIC DNA]</scope>
    <source>
        <strain evidence="2">DSM 22608 / JCM 16073 / KCTC 15190 / YIT 12066</strain>
    </source>
</reference>
<dbReference type="AlphaFoldDB" id="E8LN29"/>
<protein>
    <submittedName>
        <fullName evidence="1">Uncharacterized protein</fullName>
    </submittedName>
</protein>
<keyword evidence="2" id="KW-1185">Reference proteome</keyword>
<sequence length="43" mass="5161">MSDYRIHSFTSLTVKRKENKFIKEKQLSGDTFFNTLSTYALWQ</sequence>
<accession>E8LN29</accession>
<name>E8LN29_SUCHY</name>
<comment type="caution">
    <text evidence="1">The sequence shown here is derived from an EMBL/GenBank/DDBJ whole genome shotgun (WGS) entry which is preliminary data.</text>
</comment>
<evidence type="ECO:0000313" key="1">
    <source>
        <dbReference type="EMBL" id="EFY06091.1"/>
    </source>
</evidence>
<dbReference type="HOGENOM" id="CLU_3240528_0_0_6"/>
<gene>
    <name evidence="1" type="ORF">HMPREF9444_02183</name>
</gene>
<dbReference type="Proteomes" id="UP000018458">
    <property type="component" value="Unassembled WGS sequence"/>
</dbReference>
<organism evidence="1 2">
    <name type="scientific">Succinatimonas hippei (strain DSM 22608 / JCM 16073 / KCTC 15190 / YIT 12066)</name>
    <dbReference type="NCBI Taxonomy" id="762983"/>
    <lineage>
        <taxon>Bacteria</taxon>
        <taxon>Pseudomonadati</taxon>
        <taxon>Pseudomonadota</taxon>
        <taxon>Gammaproteobacteria</taxon>
        <taxon>Aeromonadales</taxon>
        <taxon>Succinivibrionaceae</taxon>
        <taxon>Succinatimonas</taxon>
    </lineage>
</organism>
<proteinExistence type="predicted"/>
<dbReference type="EMBL" id="AEVO01000156">
    <property type="protein sequence ID" value="EFY06091.1"/>
    <property type="molecule type" value="Genomic_DNA"/>
</dbReference>